<dbReference type="AlphaFoldDB" id="A0AA38N352"/>
<evidence type="ECO:0000313" key="2">
    <source>
        <dbReference type="EMBL" id="KAJ3734073.1"/>
    </source>
</evidence>
<comment type="caution">
    <text evidence="2">The sequence shown here is derived from an EMBL/GenBank/DDBJ whole genome shotgun (WGS) entry which is preliminary data.</text>
</comment>
<accession>A0AA38N352</accession>
<keyword evidence="1" id="KW-0472">Membrane</keyword>
<proteinExistence type="predicted"/>
<evidence type="ECO:0000256" key="1">
    <source>
        <dbReference type="SAM" id="Phobius"/>
    </source>
</evidence>
<dbReference type="EMBL" id="JANVFO010000015">
    <property type="protein sequence ID" value="KAJ3734073.1"/>
    <property type="molecule type" value="Genomic_DNA"/>
</dbReference>
<organism evidence="2 3">
    <name type="scientific">Lentinula guzmanii</name>
    <dbReference type="NCBI Taxonomy" id="2804957"/>
    <lineage>
        <taxon>Eukaryota</taxon>
        <taxon>Fungi</taxon>
        <taxon>Dikarya</taxon>
        <taxon>Basidiomycota</taxon>
        <taxon>Agaricomycotina</taxon>
        <taxon>Agaricomycetes</taxon>
        <taxon>Agaricomycetidae</taxon>
        <taxon>Agaricales</taxon>
        <taxon>Marasmiineae</taxon>
        <taxon>Omphalotaceae</taxon>
        <taxon>Lentinula</taxon>
    </lineage>
</organism>
<keyword evidence="1" id="KW-0812">Transmembrane</keyword>
<gene>
    <name evidence="2" type="ORF">DFJ43DRAFT_1066065</name>
</gene>
<keyword evidence="3" id="KW-1185">Reference proteome</keyword>
<name>A0AA38N352_9AGAR</name>
<keyword evidence="1" id="KW-1133">Transmembrane helix</keyword>
<evidence type="ECO:0008006" key="4">
    <source>
        <dbReference type="Google" id="ProtNLM"/>
    </source>
</evidence>
<dbReference type="Proteomes" id="UP001176059">
    <property type="component" value="Unassembled WGS sequence"/>
</dbReference>
<evidence type="ECO:0000313" key="3">
    <source>
        <dbReference type="Proteomes" id="UP001176059"/>
    </source>
</evidence>
<reference evidence="2" key="1">
    <citation type="submission" date="2022-08" db="EMBL/GenBank/DDBJ databases">
        <authorList>
            <consortium name="DOE Joint Genome Institute"/>
            <person name="Min B."/>
            <person name="Sierra-Patev S."/>
            <person name="Naranjo-Ortiz M."/>
            <person name="Looney B."/>
            <person name="Konkel Z."/>
            <person name="Slot J.C."/>
            <person name="Sakamoto Y."/>
            <person name="Steenwyk J.L."/>
            <person name="Rokas A."/>
            <person name="Carro J."/>
            <person name="Camarero S."/>
            <person name="Ferreira P."/>
            <person name="Molpeceres G."/>
            <person name="Ruiz-duenas F.J."/>
            <person name="Serrano A."/>
            <person name="Henrissat B."/>
            <person name="Drula E."/>
            <person name="Hughes K.W."/>
            <person name="Mata J.L."/>
            <person name="Ishikawa N.K."/>
            <person name="Vargas-Isla R."/>
            <person name="Ushijima S."/>
            <person name="Smith C.A."/>
            <person name="Ahrendt S."/>
            <person name="Andreopoulos W."/>
            <person name="He G."/>
            <person name="LaButti K."/>
            <person name="Lipzen A."/>
            <person name="Ng V."/>
            <person name="Riley R."/>
            <person name="Sandor L."/>
            <person name="Barry K."/>
            <person name="Martinez A.T."/>
            <person name="Xiao Y."/>
            <person name="Gibbons J.G."/>
            <person name="Terashima K."/>
            <person name="Hibbett D.S."/>
            <person name="Grigoriev I.V."/>
        </authorList>
    </citation>
    <scope>NUCLEOTIDE SEQUENCE</scope>
    <source>
        <strain evidence="2">ET3784</strain>
    </source>
</reference>
<protein>
    <recommendedName>
        <fullName evidence="4">Protein kinase domain-containing protein</fullName>
    </recommendedName>
</protein>
<feature type="transmembrane region" description="Helical" evidence="1">
    <location>
        <begin position="49"/>
        <end position="68"/>
    </location>
</feature>
<sequence length="322" mass="35789">MVRSANILLIADGCCPSLIIYNDPFAQYYLPFSFSRIFCWSEGLSSMRILYSILSSIIATFFISAYAAPPRNLDLVQRGDLPAWIQGEVDNPSFFIKKDKEAFCESQYLMLSCSASSNRISAKQLRNVKLGERLPVGGQNNFAVYSLKGYGYGLRFRSSNLIMKVFNTVNNAAIGEAKALNAVGDLVASGTVKALGSKPAIIMRKKPGQPLYETQAYKAAREIVREKMRNQTYGLMCNEISTVATKTYVLHDDNNPANILVTMDGNAVKSVALVDYGPPQTYFVSKSVTKADVSKYCGCEYPSSKRYVWEHEFPYVTPPPRT</sequence>
<reference evidence="2" key="2">
    <citation type="journal article" date="2023" name="Proc. Natl. Acad. Sci. U.S.A.">
        <title>A global phylogenomic analysis of the shiitake genus Lentinula.</title>
        <authorList>
            <person name="Sierra-Patev S."/>
            <person name="Min B."/>
            <person name="Naranjo-Ortiz M."/>
            <person name="Looney B."/>
            <person name="Konkel Z."/>
            <person name="Slot J.C."/>
            <person name="Sakamoto Y."/>
            <person name="Steenwyk J.L."/>
            <person name="Rokas A."/>
            <person name="Carro J."/>
            <person name="Camarero S."/>
            <person name="Ferreira P."/>
            <person name="Molpeceres G."/>
            <person name="Ruiz-Duenas F.J."/>
            <person name="Serrano A."/>
            <person name="Henrissat B."/>
            <person name="Drula E."/>
            <person name="Hughes K.W."/>
            <person name="Mata J.L."/>
            <person name="Ishikawa N.K."/>
            <person name="Vargas-Isla R."/>
            <person name="Ushijima S."/>
            <person name="Smith C.A."/>
            <person name="Donoghue J."/>
            <person name="Ahrendt S."/>
            <person name="Andreopoulos W."/>
            <person name="He G."/>
            <person name="LaButti K."/>
            <person name="Lipzen A."/>
            <person name="Ng V."/>
            <person name="Riley R."/>
            <person name="Sandor L."/>
            <person name="Barry K."/>
            <person name="Martinez A.T."/>
            <person name="Xiao Y."/>
            <person name="Gibbons J.G."/>
            <person name="Terashima K."/>
            <person name="Grigoriev I.V."/>
            <person name="Hibbett D."/>
        </authorList>
    </citation>
    <scope>NUCLEOTIDE SEQUENCE</scope>
    <source>
        <strain evidence="2">ET3784</strain>
    </source>
</reference>